<dbReference type="GO" id="GO:0030151">
    <property type="term" value="F:molybdenum ion binding"/>
    <property type="evidence" value="ECO:0007669"/>
    <property type="project" value="InterPro"/>
</dbReference>
<organism evidence="3 4">
    <name type="scientific">Microbotryum silenes-dioicae</name>
    <dbReference type="NCBI Taxonomy" id="796604"/>
    <lineage>
        <taxon>Eukaryota</taxon>
        <taxon>Fungi</taxon>
        <taxon>Dikarya</taxon>
        <taxon>Basidiomycota</taxon>
        <taxon>Pucciniomycotina</taxon>
        <taxon>Microbotryomycetes</taxon>
        <taxon>Microbotryales</taxon>
        <taxon>Microbotryaceae</taxon>
        <taxon>Microbotryum</taxon>
    </lineage>
</organism>
<feature type="compositionally biased region" description="Gly residues" evidence="1">
    <location>
        <begin position="79"/>
        <end position="89"/>
    </location>
</feature>
<dbReference type="AlphaFoldDB" id="A0A2X0ME59"/>
<dbReference type="GO" id="GO:0030170">
    <property type="term" value="F:pyridoxal phosphate binding"/>
    <property type="evidence" value="ECO:0007669"/>
    <property type="project" value="InterPro"/>
</dbReference>
<dbReference type="InterPro" id="IPR005302">
    <property type="entry name" value="MoCF_Sase_C"/>
</dbReference>
<dbReference type="GO" id="GO:0003824">
    <property type="term" value="F:catalytic activity"/>
    <property type="evidence" value="ECO:0007669"/>
    <property type="project" value="InterPro"/>
</dbReference>
<dbReference type="Proteomes" id="UP000249464">
    <property type="component" value="Unassembled WGS sequence"/>
</dbReference>
<dbReference type="Pfam" id="PF03473">
    <property type="entry name" value="MOSC"/>
    <property type="match status" value="1"/>
</dbReference>
<protein>
    <submittedName>
        <fullName evidence="3">BQ5605_C009g05694 protein</fullName>
    </submittedName>
</protein>
<feature type="region of interest" description="Disordered" evidence="1">
    <location>
        <begin position="70"/>
        <end position="90"/>
    </location>
</feature>
<dbReference type="Pfam" id="PF03476">
    <property type="entry name" value="MOSC_N"/>
    <property type="match status" value="1"/>
</dbReference>
<name>A0A2X0ME59_9BASI</name>
<reference evidence="3 4" key="1">
    <citation type="submission" date="2016-11" db="EMBL/GenBank/DDBJ databases">
        <authorList>
            <person name="Jaros S."/>
            <person name="Januszkiewicz K."/>
            <person name="Wedrychowicz H."/>
        </authorList>
    </citation>
    <scope>NUCLEOTIDE SEQUENCE [LARGE SCALE GENOMIC DNA]</scope>
</reference>
<evidence type="ECO:0000259" key="2">
    <source>
        <dbReference type="PROSITE" id="PS51340"/>
    </source>
</evidence>
<accession>A0A2X0ME59</accession>
<feature type="domain" description="MOSC" evidence="2">
    <location>
        <begin position="200"/>
        <end position="354"/>
    </location>
</feature>
<gene>
    <name evidence="3" type="primary">BQ5605_C009g05694</name>
    <name evidence="3" type="ORF">BQ5605_C009G05694</name>
</gene>
<evidence type="ECO:0000256" key="1">
    <source>
        <dbReference type="SAM" id="MobiDB-lite"/>
    </source>
</evidence>
<sequence length="367" mass="40074">MVSQDVWVVLGGIVSSVYLYRCSLATKYPTLQLEAILLYPIKSLPPIQVSQATLAERGLQGDRTFMLVSPKKSKTKAGDGNGDGDGNDLGKGEEDEWFGHYISDRPKGVVILSSDHSLTITAPNGAQYTTPLLPNFTTENRRIKITMHSSSAETIDLGDEASRFFTEACGTVGEEVRLVYMVPKERREVLGSMGGGGGGGILIGEIRNGPRGAKNMVGLAFQDCASYMIASSASLEAVRSQLNEPLSIIPFRPTFLVSPQRGRSLAPWVEDWWAELRIAEKVSIRLTSNCVRCVSLNIDYAKGDFKTGSNLPFKVLTKTRLVDPGQPFSPVFGRYGFSQNVGETISVGDVVRVTKLNKSRTVFDWPL</sequence>
<dbReference type="EMBL" id="FQNC01000049">
    <property type="protein sequence ID" value="SGY84388.1"/>
    <property type="molecule type" value="Genomic_DNA"/>
</dbReference>
<evidence type="ECO:0000313" key="3">
    <source>
        <dbReference type="EMBL" id="SGY84388.1"/>
    </source>
</evidence>
<dbReference type="STRING" id="796604.A0A2X0ME59"/>
<dbReference type="InterPro" id="IPR005303">
    <property type="entry name" value="MOCOS_middle"/>
</dbReference>
<dbReference type="PROSITE" id="PS51340">
    <property type="entry name" value="MOSC"/>
    <property type="match status" value="1"/>
</dbReference>
<keyword evidence="4" id="KW-1185">Reference proteome</keyword>
<dbReference type="SUPFAM" id="SSF141673">
    <property type="entry name" value="MOSC N-terminal domain-like"/>
    <property type="match status" value="1"/>
</dbReference>
<dbReference type="SUPFAM" id="SSF50800">
    <property type="entry name" value="PK beta-barrel domain-like"/>
    <property type="match status" value="1"/>
</dbReference>
<proteinExistence type="predicted"/>
<dbReference type="InterPro" id="IPR011037">
    <property type="entry name" value="Pyrv_Knase-like_insert_dom_sf"/>
</dbReference>
<evidence type="ECO:0000313" key="4">
    <source>
        <dbReference type="Proteomes" id="UP000249464"/>
    </source>
</evidence>